<proteinExistence type="predicted"/>
<accession>A0A120K0R1</accession>
<protein>
    <submittedName>
        <fullName evidence="4">HBL331Wp</fullName>
    </submittedName>
</protein>
<gene>
    <name evidence="4" type="ORF">AW171_hschr277</name>
</gene>
<evidence type="ECO:0000256" key="1">
    <source>
        <dbReference type="PROSITE-ProRule" id="PRU00176"/>
    </source>
</evidence>
<name>A0A120K0R1_9SACH</name>
<dbReference type="SUPFAM" id="SSF54928">
    <property type="entry name" value="RNA-binding domain, RBD"/>
    <property type="match status" value="1"/>
</dbReference>
<dbReference type="Pfam" id="PF00076">
    <property type="entry name" value="RRM_1"/>
    <property type="match status" value="1"/>
</dbReference>
<feature type="domain" description="RRM" evidence="3">
    <location>
        <begin position="5"/>
        <end position="85"/>
    </location>
</feature>
<dbReference type="InterPro" id="IPR012677">
    <property type="entry name" value="Nucleotide-bd_a/b_plait_sf"/>
</dbReference>
<feature type="region of interest" description="Disordered" evidence="2">
    <location>
        <begin position="179"/>
        <end position="299"/>
    </location>
</feature>
<dbReference type="Proteomes" id="UP000243052">
    <property type="component" value="Chromosome ii"/>
</dbReference>
<dbReference type="InterPro" id="IPR050907">
    <property type="entry name" value="SRSF"/>
</dbReference>
<dbReference type="InterPro" id="IPR035979">
    <property type="entry name" value="RBD_domain_sf"/>
</dbReference>
<dbReference type="GO" id="GO:0003723">
    <property type="term" value="F:RNA binding"/>
    <property type="evidence" value="ECO:0007669"/>
    <property type="project" value="UniProtKB-UniRule"/>
</dbReference>
<reference evidence="4 5" key="1">
    <citation type="submission" date="2016-01" db="EMBL/GenBank/DDBJ databases">
        <title>Genome sequence of the yeast Holleya sinecauda.</title>
        <authorList>
            <person name="Dietrich F.S."/>
        </authorList>
    </citation>
    <scope>NUCLEOTIDE SEQUENCE [LARGE SCALE GENOMIC DNA]</scope>
    <source>
        <strain evidence="4 5">ATCC 58844</strain>
    </source>
</reference>
<dbReference type="EMBL" id="CP014242">
    <property type="protein sequence ID" value="AMD18571.1"/>
    <property type="molecule type" value="Genomic_DNA"/>
</dbReference>
<dbReference type="STRING" id="45286.A0A120K0R1"/>
<evidence type="ECO:0000313" key="4">
    <source>
        <dbReference type="EMBL" id="AMD18571.1"/>
    </source>
</evidence>
<dbReference type="PROSITE" id="PS50102">
    <property type="entry name" value="RRM"/>
    <property type="match status" value="1"/>
</dbReference>
<feature type="compositionally biased region" description="Polar residues" evidence="2">
    <location>
        <begin position="222"/>
        <end position="232"/>
    </location>
</feature>
<dbReference type="PANTHER" id="PTHR23147">
    <property type="entry name" value="SERINE/ARGININE RICH SPLICING FACTOR"/>
    <property type="match status" value="1"/>
</dbReference>
<evidence type="ECO:0000256" key="2">
    <source>
        <dbReference type="SAM" id="MobiDB-lite"/>
    </source>
</evidence>
<dbReference type="SMART" id="SM00360">
    <property type="entry name" value="RRM"/>
    <property type="match status" value="1"/>
</dbReference>
<organism evidence="4 5">
    <name type="scientific">Eremothecium sinecaudum</name>
    <dbReference type="NCBI Taxonomy" id="45286"/>
    <lineage>
        <taxon>Eukaryota</taxon>
        <taxon>Fungi</taxon>
        <taxon>Dikarya</taxon>
        <taxon>Ascomycota</taxon>
        <taxon>Saccharomycotina</taxon>
        <taxon>Saccharomycetes</taxon>
        <taxon>Saccharomycetales</taxon>
        <taxon>Saccharomycetaceae</taxon>
        <taxon>Eremothecium</taxon>
    </lineage>
</organism>
<keyword evidence="1" id="KW-0694">RNA-binding</keyword>
<dbReference type="OrthoDB" id="5970at2759"/>
<evidence type="ECO:0000313" key="5">
    <source>
        <dbReference type="Proteomes" id="UP000243052"/>
    </source>
</evidence>
<dbReference type="RefSeq" id="XP_017985567.1">
    <property type="nucleotide sequence ID" value="XM_018130337.1"/>
</dbReference>
<feature type="region of interest" description="Disordered" evidence="2">
    <location>
        <begin position="89"/>
        <end position="164"/>
    </location>
</feature>
<feature type="compositionally biased region" description="Basic and acidic residues" evidence="2">
    <location>
        <begin position="123"/>
        <end position="133"/>
    </location>
</feature>
<feature type="compositionally biased region" description="Basic and acidic residues" evidence="2">
    <location>
        <begin position="239"/>
        <end position="250"/>
    </location>
</feature>
<dbReference type="GeneID" id="28722417"/>
<dbReference type="InterPro" id="IPR000504">
    <property type="entry name" value="RRM_dom"/>
</dbReference>
<keyword evidence="5" id="KW-1185">Reference proteome</keyword>
<dbReference type="AlphaFoldDB" id="A0A120K0R1"/>
<evidence type="ECO:0000259" key="3">
    <source>
        <dbReference type="PROSITE" id="PS50102"/>
    </source>
</evidence>
<dbReference type="Gene3D" id="3.30.70.330">
    <property type="match status" value="1"/>
</dbReference>
<sequence>MGMSNTIHVSGFPRDTRARDMAADFESIGKVVRIDIPPMRPFQDRPYAFVQYETHEDCERAVEALSGRTFSLDTRFKYHVQLARSRPYATKVPGPAGRTAGRPYTEFRDTRGGMLSGYRGRNHRELDPRDFRGVGRGLSGGYRTDSRVHKFREPRQYRDREPPKAYESISPYLHDVAHPLSPDGYVPQSLTTADSPAKSFDSSVKEETQSSKPSYADRNGSHSDTPQTQQPEGSPAQPHTDENKGSHELMAHGAHGASHGVDNSNLADSADKSPGSGENPSAASQALGDLSSHTDNNLP</sequence>
<feature type="compositionally biased region" description="Basic and acidic residues" evidence="2">
    <location>
        <begin position="144"/>
        <end position="164"/>
    </location>
</feature>